<accession>A0A6N2XLY6</accession>
<gene>
    <name evidence="4" type="primary">cyaA</name>
    <name evidence="4" type="ORF">CBLFYP116_05146</name>
</gene>
<evidence type="ECO:0000313" key="4">
    <source>
        <dbReference type="EMBL" id="VYT55232.1"/>
    </source>
</evidence>
<dbReference type="InterPro" id="IPR001054">
    <property type="entry name" value="A/G_cyclase"/>
</dbReference>
<dbReference type="Pfam" id="PF00211">
    <property type="entry name" value="Guanylate_cyc"/>
    <property type="match status" value="1"/>
</dbReference>
<dbReference type="EC" id="4.6.1.1" evidence="4"/>
<dbReference type="SMART" id="SM00044">
    <property type="entry name" value="CYCc"/>
    <property type="match status" value="1"/>
</dbReference>
<dbReference type="CDD" id="cd07302">
    <property type="entry name" value="CHD"/>
    <property type="match status" value="1"/>
</dbReference>
<organism evidence="4">
    <name type="scientific">Enterocloster bolteae</name>
    <dbReference type="NCBI Taxonomy" id="208479"/>
    <lineage>
        <taxon>Bacteria</taxon>
        <taxon>Bacillati</taxon>
        <taxon>Bacillota</taxon>
        <taxon>Clostridia</taxon>
        <taxon>Lachnospirales</taxon>
        <taxon>Lachnospiraceae</taxon>
        <taxon>Enterocloster</taxon>
    </lineage>
</organism>
<dbReference type="PROSITE" id="PS50125">
    <property type="entry name" value="GUANYLATE_CYCLASE_2"/>
    <property type="match status" value="1"/>
</dbReference>
<name>A0A6N2XLY6_9FIRM</name>
<feature type="domain" description="Guanylate cyclase" evidence="3">
    <location>
        <begin position="419"/>
        <end position="551"/>
    </location>
</feature>
<dbReference type="InterPro" id="IPR050697">
    <property type="entry name" value="Adenylyl/Guanylyl_Cyclase_3/4"/>
</dbReference>
<keyword evidence="4" id="KW-0456">Lyase</keyword>
<protein>
    <submittedName>
        <fullName evidence="4">Adenylate cyclase 1</fullName>
        <ecNumber evidence="4">4.6.1.1</ecNumber>
    </submittedName>
</protein>
<dbReference type="AlphaFoldDB" id="A0A6N2XLY6"/>
<dbReference type="RefSeq" id="WP_002574767.1">
    <property type="nucleotide sequence ID" value="NZ_BAABZS010000001.1"/>
</dbReference>
<feature type="transmembrane region" description="Helical" evidence="2">
    <location>
        <begin position="354"/>
        <end position="375"/>
    </location>
</feature>
<dbReference type="Gene3D" id="3.30.70.1230">
    <property type="entry name" value="Nucleotide cyclase"/>
    <property type="match status" value="1"/>
</dbReference>
<dbReference type="GO" id="GO:0004016">
    <property type="term" value="F:adenylate cyclase activity"/>
    <property type="evidence" value="ECO:0007669"/>
    <property type="project" value="UniProtKB-EC"/>
</dbReference>
<dbReference type="Pfam" id="PF05226">
    <property type="entry name" value="CHASE2"/>
    <property type="match status" value="1"/>
</dbReference>
<keyword evidence="2" id="KW-0472">Membrane</keyword>
<dbReference type="InterPro" id="IPR007890">
    <property type="entry name" value="CHASE2"/>
</dbReference>
<dbReference type="PANTHER" id="PTHR43081">
    <property type="entry name" value="ADENYLATE CYCLASE, TERMINAL-DIFFERENTIATION SPECIFIC-RELATED"/>
    <property type="match status" value="1"/>
</dbReference>
<keyword evidence="2" id="KW-1133">Transmembrane helix</keyword>
<dbReference type="InterPro" id="IPR029787">
    <property type="entry name" value="Nucleotide_cyclase"/>
</dbReference>
<comment type="similarity">
    <text evidence="1">Belongs to the adenylyl cyclase class-3 family.</text>
</comment>
<reference evidence="4" key="1">
    <citation type="submission" date="2019-11" db="EMBL/GenBank/DDBJ databases">
        <authorList>
            <person name="Feng L."/>
        </authorList>
    </citation>
    <scope>NUCLEOTIDE SEQUENCE</scope>
    <source>
        <strain evidence="4">CbolteaeLFYP116</strain>
    </source>
</reference>
<proteinExistence type="inferred from homology"/>
<dbReference type="PANTHER" id="PTHR43081:SF1">
    <property type="entry name" value="ADENYLATE CYCLASE, TERMINAL-DIFFERENTIATION SPECIFIC"/>
    <property type="match status" value="1"/>
</dbReference>
<evidence type="ECO:0000259" key="3">
    <source>
        <dbReference type="PROSITE" id="PS50125"/>
    </source>
</evidence>
<dbReference type="EMBL" id="CACRTF010000018">
    <property type="protein sequence ID" value="VYT55232.1"/>
    <property type="molecule type" value="Genomic_DNA"/>
</dbReference>
<evidence type="ECO:0000256" key="1">
    <source>
        <dbReference type="ARBA" id="ARBA00005381"/>
    </source>
</evidence>
<dbReference type="GeneID" id="23112439"/>
<feature type="transmembrane region" description="Helical" evidence="2">
    <location>
        <begin position="303"/>
        <end position="321"/>
    </location>
</feature>
<dbReference type="GO" id="GO:0006171">
    <property type="term" value="P:cAMP biosynthetic process"/>
    <property type="evidence" value="ECO:0007669"/>
    <property type="project" value="TreeGrafter"/>
</dbReference>
<dbReference type="GO" id="GO:0035556">
    <property type="term" value="P:intracellular signal transduction"/>
    <property type="evidence" value="ECO:0007669"/>
    <property type="project" value="InterPro"/>
</dbReference>
<dbReference type="SUPFAM" id="SSF55073">
    <property type="entry name" value="Nucleotide cyclase"/>
    <property type="match status" value="1"/>
</dbReference>
<sequence length="615" mass="65907">MDKKLIKASLPWGLCAGIFTIAAASGLFYEMDNRLSDALYQERRGTDARIAIVGIDQRSLEELGPFGTWDRRILAQTVSYLNQGDIRPAVIGLDVLLAGETGTEGDLLLAEAAGTGENVVTAAAGTFGSSLVTAEDGTFYLDDFTVKSFDEPYKALRDVTAQGHINAMYDKDGILRHQLLELGLPDGRVFPSFALTIARKYIQQEEGREAGLPPADSRGFWYLNYSGLPEDYSEFISIVDLLEENIPPEYFADRIVLIGPYAAGLGDQYITSADRGEPMYGVEIQANAIHALLEGDYKEEPGAGVQLAVLFLVLAAAGAWFKSSGLAGGGAVWLAGSFAYVIIAKAAYEKGMVLRILWIPLGLTLFFGASVVLHYGKAVLEKQRVTATFKRYAAPEIVDEILRQGTQSLELGGKLTQLAVLFVDIRGFTSMSEALEPGQVVEVLNSYLTLVSSSIKNHGGTLDKFIGDAAMAFWGAPLAQEDYVMKAVLAALDMAKEADRLGDQLEARFGRRLTFGTGIHTGPAVVGNVGAPDRMDYTAIGDTVNTASRLESNAPGGKIYISAAVANALEGRINAKAIGSIRLKGKAGEFQVLELEGLAEGSSGRMPVSEGKKAD</sequence>
<keyword evidence="2" id="KW-0812">Transmembrane</keyword>
<evidence type="ECO:0000256" key="2">
    <source>
        <dbReference type="SAM" id="Phobius"/>
    </source>
</evidence>
<dbReference type="SMART" id="SM01080">
    <property type="entry name" value="CHASE2"/>
    <property type="match status" value="1"/>
</dbReference>
<feature type="transmembrane region" description="Helical" evidence="2">
    <location>
        <begin position="328"/>
        <end position="348"/>
    </location>
</feature>